<feature type="region of interest" description="Disordered" evidence="1">
    <location>
        <begin position="422"/>
        <end position="483"/>
    </location>
</feature>
<evidence type="ECO:0000313" key="2">
    <source>
        <dbReference type="EnsemblMetazoa" id="XP_016659877.1"/>
    </source>
</evidence>
<reference evidence="3" key="1">
    <citation type="submission" date="2010-06" db="EMBL/GenBank/DDBJ databases">
        <authorList>
            <person name="Jiang H."/>
            <person name="Abraham K."/>
            <person name="Ali S."/>
            <person name="Alsbrooks S.L."/>
            <person name="Anim B.N."/>
            <person name="Anosike U.S."/>
            <person name="Attaway T."/>
            <person name="Bandaranaike D.P."/>
            <person name="Battles P.K."/>
            <person name="Bell S.N."/>
            <person name="Bell A.V."/>
            <person name="Beltran B."/>
            <person name="Bickham C."/>
            <person name="Bustamante Y."/>
            <person name="Caleb T."/>
            <person name="Canada A."/>
            <person name="Cardenas V."/>
            <person name="Carter K."/>
            <person name="Chacko J."/>
            <person name="Chandrabose M.N."/>
            <person name="Chavez D."/>
            <person name="Chavez A."/>
            <person name="Chen L."/>
            <person name="Chu H.-S."/>
            <person name="Claassen K.J."/>
            <person name="Cockrell R."/>
            <person name="Collins M."/>
            <person name="Cooper J.A."/>
            <person name="Cree A."/>
            <person name="Curry S.M."/>
            <person name="Da Y."/>
            <person name="Dao M.D."/>
            <person name="Das B."/>
            <person name="Davila M.-L."/>
            <person name="Davy-Carroll L."/>
            <person name="Denson S."/>
            <person name="Dinh H."/>
            <person name="Ebong V.E."/>
            <person name="Edwards J.R."/>
            <person name="Egan A."/>
            <person name="El-Daye J."/>
            <person name="Escobedo L."/>
            <person name="Fernandez S."/>
            <person name="Fernando P.R."/>
            <person name="Flagg N."/>
            <person name="Forbes L.D."/>
            <person name="Fowler R.G."/>
            <person name="Fu Q."/>
            <person name="Gabisi R.A."/>
            <person name="Ganer J."/>
            <person name="Garbino Pronczuk A."/>
            <person name="Garcia R.M."/>
            <person name="Garner T."/>
            <person name="Garrett T.E."/>
            <person name="Gonzalez D.A."/>
            <person name="Hamid H."/>
            <person name="Hawkins E.S."/>
            <person name="Hirani K."/>
            <person name="Hogues M.E."/>
            <person name="Hollins B."/>
            <person name="Hsiao C.-H."/>
            <person name="Jabil R."/>
            <person name="James M.L."/>
            <person name="Jhangiani S.N."/>
            <person name="Johnson B."/>
            <person name="Johnson Q."/>
            <person name="Joshi V."/>
            <person name="Kalu J.B."/>
            <person name="Kam C."/>
            <person name="Kashfia A."/>
            <person name="Keebler J."/>
            <person name="Kisamo H."/>
            <person name="Kovar C.L."/>
            <person name="Lago L.A."/>
            <person name="Lai C.-Y."/>
            <person name="Laidlaw J."/>
            <person name="Lara F."/>
            <person name="Le T.-K."/>
            <person name="Lee S.L."/>
            <person name="Legall F.H."/>
            <person name="Lemon S.J."/>
            <person name="Lewis L.R."/>
            <person name="Li B."/>
            <person name="Liu Y."/>
            <person name="Liu Y.-S."/>
            <person name="Lopez J."/>
            <person name="Lozado R.J."/>
            <person name="Lu J."/>
            <person name="Madu R.C."/>
            <person name="Maheshwari M."/>
            <person name="Maheshwari R."/>
            <person name="Malloy K."/>
            <person name="Martinez E."/>
            <person name="Mathew T."/>
            <person name="Mercado I.C."/>
            <person name="Mercado C."/>
            <person name="Meyer B."/>
            <person name="Montgomery K."/>
            <person name="Morgan M.B."/>
            <person name="Munidasa M."/>
            <person name="Nazareth L.V."/>
            <person name="Nelson J."/>
            <person name="Ng B.M."/>
            <person name="Nguyen N.B."/>
            <person name="Nguyen P.Q."/>
            <person name="Nguyen T."/>
            <person name="Obregon M."/>
            <person name="Okwuonu G.O."/>
            <person name="Onwere C.G."/>
            <person name="Orozco G."/>
            <person name="Parra A."/>
            <person name="Patel S."/>
            <person name="Patil S."/>
            <person name="Perez A."/>
            <person name="Perez Y."/>
            <person name="Pham C."/>
            <person name="Primus E.L."/>
            <person name="Pu L.-L."/>
            <person name="Puazo M."/>
            <person name="Qin X."/>
            <person name="Quiroz J.B."/>
            <person name="Reese J."/>
            <person name="Richards S."/>
            <person name="Rives C.M."/>
            <person name="Robberts R."/>
            <person name="Ruiz S.J."/>
            <person name="Ruiz M.J."/>
            <person name="Santibanez J."/>
            <person name="Schneider B.W."/>
            <person name="Sisson I."/>
            <person name="Smith M."/>
            <person name="Sodergren E."/>
            <person name="Song X.-Z."/>
            <person name="Song B.B."/>
            <person name="Summersgill H."/>
            <person name="Thelus R."/>
            <person name="Thornton R.D."/>
            <person name="Trejos Z.Y."/>
            <person name="Usmani K."/>
            <person name="Vattathil S."/>
            <person name="Villasana D."/>
            <person name="Walker D.L."/>
            <person name="Wang S."/>
            <person name="Wang K."/>
            <person name="White C.S."/>
            <person name="Williams A.C."/>
            <person name="Williamson J."/>
            <person name="Wilson K."/>
            <person name="Woghiren I.O."/>
            <person name="Woodworth J.R."/>
            <person name="Worley K.C."/>
            <person name="Wright R.A."/>
            <person name="Wu W."/>
            <person name="Young L."/>
            <person name="Zhang L."/>
            <person name="Zhang J."/>
            <person name="Zhu Y."/>
            <person name="Muzny D.M."/>
            <person name="Weinstock G."/>
            <person name="Gibbs R.A."/>
        </authorList>
    </citation>
    <scope>NUCLEOTIDE SEQUENCE [LARGE SCALE GENOMIC DNA]</scope>
    <source>
        <strain evidence="3">LSR1</strain>
    </source>
</reference>
<feature type="compositionally biased region" description="Basic and acidic residues" evidence="1">
    <location>
        <begin position="13"/>
        <end position="29"/>
    </location>
</feature>
<feature type="compositionally biased region" description="Low complexity" evidence="1">
    <location>
        <begin position="422"/>
        <end position="431"/>
    </location>
</feature>
<dbReference type="EnsemblMetazoa" id="XM_016804388.1">
    <property type="protein sequence ID" value="XP_016659877.1"/>
    <property type="gene ID" value="LOC107883749"/>
</dbReference>
<evidence type="ECO:0000256" key="1">
    <source>
        <dbReference type="SAM" id="MobiDB-lite"/>
    </source>
</evidence>
<feature type="compositionally biased region" description="Polar residues" evidence="1">
    <location>
        <begin position="146"/>
        <end position="170"/>
    </location>
</feature>
<feature type="region of interest" description="Disordered" evidence="1">
    <location>
        <begin position="118"/>
        <end position="188"/>
    </location>
</feature>
<reference evidence="2" key="2">
    <citation type="submission" date="2022-06" db="UniProtKB">
        <authorList>
            <consortium name="EnsemblMetazoa"/>
        </authorList>
    </citation>
    <scope>IDENTIFICATION</scope>
</reference>
<proteinExistence type="predicted"/>
<feature type="compositionally biased region" description="Polar residues" evidence="1">
    <location>
        <begin position="227"/>
        <end position="238"/>
    </location>
</feature>
<dbReference type="GeneID" id="107883749"/>
<dbReference type="RefSeq" id="XP_016659877.1">
    <property type="nucleotide sequence ID" value="XM_016804388.1"/>
</dbReference>
<feature type="compositionally biased region" description="Low complexity" evidence="1">
    <location>
        <begin position="30"/>
        <end position="42"/>
    </location>
</feature>
<feature type="compositionally biased region" description="Low complexity" evidence="1">
    <location>
        <begin position="63"/>
        <end position="75"/>
    </location>
</feature>
<accession>A0A8R2D4N7</accession>
<feature type="region of interest" description="Disordered" evidence="1">
    <location>
        <begin position="13"/>
        <end position="75"/>
    </location>
</feature>
<feature type="region of interest" description="Disordered" evidence="1">
    <location>
        <begin position="275"/>
        <end position="396"/>
    </location>
</feature>
<name>A0A8R2D4N7_ACYPI</name>
<feature type="compositionally biased region" description="Gly residues" evidence="1">
    <location>
        <begin position="172"/>
        <end position="181"/>
    </location>
</feature>
<keyword evidence="3" id="KW-1185">Reference proteome</keyword>
<evidence type="ECO:0000313" key="3">
    <source>
        <dbReference type="Proteomes" id="UP000007819"/>
    </source>
</evidence>
<feature type="region of interest" description="Disordered" evidence="1">
    <location>
        <begin position="215"/>
        <end position="248"/>
    </location>
</feature>
<dbReference type="OrthoDB" id="284854at2759"/>
<dbReference type="Proteomes" id="UP000007819">
    <property type="component" value="Chromosome X"/>
</dbReference>
<sequence>MIVFWQAMSDHFDHYKRPPSRDNSVDRYSRAASRLSGGSRQSSVEKSQNQQQQRRGGDDRLPSSSSSTADKSFSGGAGFNAASAAGAKQNISSSVATQRQPPPFEDIILRQRNLGQEIVPSPIGQPKRTESLYVNPNTARKETKPKVSTTYIRPRSRSNSPDNGDDQSINGGSVGSVGSGGSDDSHGSRRGSIIGCCCFLCNRSDMSHDNSEIIDSQGRQVMRGNSDFRTNNSSTSDGNGRGSGDGHAIMDSFNFSEIGGSGDGRVSRISGYIHSSRGRGVGRSRSNSTDNYGSRVSGDGFDSMLSADEHANMISGGDRPSRCNESRGSSRGRGEGRSSSRSSDGRATSSTIPLNSSNGHSSGNNTSGNSASGNSASGNSASGYSTSGNSASGNSASGYSATGNSASGYNASGYNASGYSASGNSASGNSSITYHRRSRSGLRVRFSDEVSSSDDPPGRGSGPNRDHNHIRSNRHSSCDSYFDSRDSNQVITREFIQGNTGEFENTINLQVSTYGNYGNIGGYSSGSIRNNFDDHSNIARVHRVGGYESGGVCCSSNDDYVSNGIRDVSVVHGRGSIRSNGGGHINNNIRGVNGVYVSSRVVRDRANHHVRGVVIREISNSGRDSGQGTDDYECNYDYEGFYNYADGYVNEGNYGNGDGGDLDDGRIRRLLPSIPFIEQMMWFRSYLRNSRKNILFYHT</sequence>
<dbReference type="KEGG" id="api:107883749"/>
<dbReference type="AlphaFoldDB" id="A0A8R2D4N7"/>
<feature type="compositionally biased region" description="Low complexity" evidence="1">
    <location>
        <begin position="339"/>
        <end position="396"/>
    </location>
</feature>
<organism evidence="2 3">
    <name type="scientific">Acyrthosiphon pisum</name>
    <name type="common">Pea aphid</name>
    <dbReference type="NCBI Taxonomy" id="7029"/>
    <lineage>
        <taxon>Eukaryota</taxon>
        <taxon>Metazoa</taxon>
        <taxon>Ecdysozoa</taxon>
        <taxon>Arthropoda</taxon>
        <taxon>Hexapoda</taxon>
        <taxon>Insecta</taxon>
        <taxon>Pterygota</taxon>
        <taxon>Neoptera</taxon>
        <taxon>Paraneoptera</taxon>
        <taxon>Hemiptera</taxon>
        <taxon>Sternorrhyncha</taxon>
        <taxon>Aphidomorpha</taxon>
        <taxon>Aphidoidea</taxon>
        <taxon>Aphididae</taxon>
        <taxon>Macrosiphini</taxon>
        <taxon>Acyrthosiphon</taxon>
    </lineage>
</organism>
<protein>
    <submittedName>
        <fullName evidence="2">Uncharacterized protein</fullName>
    </submittedName>
</protein>